<proteinExistence type="predicted"/>
<dbReference type="Pfam" id="PF06804">
    <property type="entry name" value="Lipoprotein_18"/>
    <property type="match status" value="1"/>
</dbReference>
<evidence type="ECO:0000313" key="2">
    <source>
        <dbReference type="Proteomes" id="UP000002383"/>
    </source>
</evidence>
<dbReference type="Gene3D" id="3.30.310.170">
    <property type="entry name" value="Outer membrane protein assembly factor BamC"/>
    <property type="match status" value="1"/>
</dbReference>
<protein>
    <submittedName>
        <fullName evidence="1">NlpB/DapX family lipoprotein</fullName>
    </submittedName>
</protein>
<dbReference type="AlphaFoldDB" id="B8GN58"/>
<evidence type="ECO:0000313" key="1">
    <source>
        <dbReference type="EMBL" id="ACL71919.1"/>
    </source>
</evidence>
<reference evidence="1 2" key="1">
    <citation type="journal article" date="2011" name="Stand. Genomic Sci.">
        <title>Complete genome sequence of 'Thioalkalivibrio sulfidophilus' HL-EbGr7.</title>
        <authorList>
            <person name="Muyzer G."/>
            <person name="Sorokin D.Y."/>
            <person name="Mavromatis K."/>
            <person name="Lapidus A."/>
            <person name="Clum A."/>
            <person name="Ivanova N."/>
            <person name="Pati A."/>
            <person name="d'Haeseleer P."/>
            <person name="Woyke T."/>
            <person name="Kyrpides N.C."/>
        </authorList>
    </citation>
    <scope>NUCLEOTIDE SEQUENCE [LARGE SCALE GENOMIC DNA]</scope>
    <source>
        <strain evidence="1 2">HL-EbGR7</strain>
    </source>
</reference>
<keyword evidence="2" id="KW-1185">Reference proteome</keyword>
<dbReference type="OrthoDB" id="9772575at2"/>
<gene>
    <name evidence="1" type="ordered locus">Tgr7_0828</name>
</gene>
<dbReference type="Proteomes" id="UP000002383">
    <property type="component" value="Chromosome"/>
</dbReference>
<keyword evidence="1" id="KW-0449">Lipoprotein</keyword>
<dbReference type="InterPro" id="IPR042268">
    <property type="entry name" value="BamC_C"/>
</dbReference>
<organism evidence="1 2">
    <name type="scientific">Thioalkalivibrio sulfidiphilus (strain HL-EbGR7)</name>
    <dbReference type="NCBI Taxonomy" id="396588"/>
    <lineage>
        <taxon>Bacteria</taxon>
        <taxon>Pseudomonadati</taxon>
        <taxon>Pseudomonadota</taxon>
        <taxon>Gammaproteobacteria</taxon>
        <taxon>Chromatiales</taxon>
        <taxon>Ectothiorhodospiraceae</taxon>
        <taxon>Thioalkalivibrio</taxon>
    </lineage>
</organism>
<dbReference type="STRING" id="396588.Tgr7_0828"/>
<dbReference type="KEGG" id="tgr:Tgr7_0828"/>
<dbReference type="PROSITE" id="PS51257">
    <property type="entry name" value="PROKAR_LIPOPROTEIN"/>
    <property type="match status" value="1"/>
</dbReference>
<sequence precursor="true">MSLKPLLSKSFPVLVVSLLVISLSACGMLGDRRDTAHHGATTGRALEVPPDLLPPEVDATYRIPARGDGRVSAVEAERRQQPSGILGAGVSADGTVAEVAPRELGDVAVRRDGAVRWLEIRAEPEQIWPSLRAFWQEQDFELRRDEPRIGIMETDWKETRLGAPVTGFRATLGRTLGTLYDAGLRDQYRVRLERESEGVTALFLSHRGVESVATTQEGAGMRWVPRPADPELEAEMLTRLLVFLGQEDAAARTALDAADHGTQIREREVDGQPGIELSGEFTSVWRRVGLALDRAGLLVDDQDRSRRVFHVTYNPDTATQSGFFSRMFRRETLDAGARYQIHLVQEGDWTRVTVRSREGELLRAPEARSVLVRLQEELR</sequence>
<dbReference type="HOGENOM" id="CLU_056157_0_0_6"/>
<dbReference type="InterPro" id="IPR010653">
    <property type="entry name" value="NlpB/DapX"/>
</dbReference>
<accession>B8GN58</accession>
<dbReference type="EMBL" id="CP001339">
    <property type="protein sequence ID" value="ACL71919.1"/>
    <property type="molecule type" value="Genomic_DNA"/>
</dbReference>
<dbReference type="eggNOG" id="COG3317">
    <property type="taxonomic scope" value="Bacteria"/>
</dbReference>
<name>B8GN58_THISH</name>